<reference evidence="5 6" key="3">
    <citation type="submission" date="2020-02" db="EMBL/GenBank/DDBJ databases">
        <title>Sequencing the genomes of 1000 actinobacteria strains.</title>
        <authorList>
            <person name="Klenk H.-P."/>
        </authorList>
    </citation>
    <scope>NUCLEOTIDE SEQUENCE [LARGE SCALE GENOMIC DNA]</scope>
    <source>
        <strain evidence="5 6">DSM 45201</strain>
    </source>
</reference>
<dbReference type="EMBL" id="BMMI01000002">
    <property type="protein sequence ID" value="GGL56908.1"/>
    <property type="molecule type" value="Genomic_DNA"/>
</dbReference>
<reference evidence="4" key="1">
    <citation type="journal article" date="2014" name="Int. J. Syst. Evol. Microbiol.">
        <title>Complete genome of a new Firmicutes species belonging to the dominant human colonic microbiota ('Ruminococcus bicirculans') reveals two chromosomes and a selective capacity to utilize plant glucans.</title>
        <authorList>
            <consortium name="NISC Comparative Sequencing Program"/>
            <person name="Wegmann U."/>
            <person name="Louis P."/>
            <person name="Goesmann A."/>
            <person name="Henrissat B."/>
            <person name="Duncan S.H."/>
            <person name="Flint H.J."/>
        </authorList>
    </citation>
    <scope>NUCLEOTIDE SEQUENCE</scope>
    <source>
        <strain evidence="4">CGMCC 4.5581</strain>
    </source>
</reference>
<evidence type="ECO:0000259" key="3">
    <source>
        <dbReference type="Pfam" id="PF03713"/>
    </source>
</evidence>
<dbReference type="Proteomes" id="UP000648663">
    <property type="component" value="Unassembled WGS sequence"/>
</dbReference>
<feature type="transmembrane region" description="Helical" evidence="2">
    <location>
        <begin position="27"/>
        <end position="51"/>
    </location>
</feature>
<name>A0A846LYA1_9ACTN</name>
<evidence type="ECO:0000313" key="6">
    <source>
        <dbReference type="Proteomes" id="UP000552836"/>
    </source>
</evidence>
<proteinExistence type="predicted"/>
<reference evidence="7" key="2">
    <citation type="journal article" date="2019" name="Int. J. Syst. Evol. Microbiol.">
        <title>The Global Catalogue of Microorganisms (GCM) 10K type strain sequencing project: providing services to taxonomists for standard genome sequencing and annotation.</title>
        <authorList>
            <consortium name="The Broad Institute Genomics Platform"/>
            <consortium name="The Broad Institute Genome Sequencing Center for Infectious Disease"/>
            <person name="Wu L."/>
            <person name="Ma J."/>
        </authorList>
    </citation>
    <scope>NUCLEOTIDE SEQUENCE [LARGE SCALE GENOMIC DNA]</scope>
    <source>
        <strain evidence="7">CGMCC 4.5581</strain>
    </source>
</reference>
<feature type="region of interest" description="Disordered" evidence="1">
    <location>
        <begin position="175"/>
        <end position="195"/>
    </location>
</feature>
<feature type="region of interest" description="Disordered" evidence="1">
    <location>
        <begin position="1"/>
        <end position="21"/>
    </location>
</feature>
<dbReference type="Proteomes" id="UP000552836">
    <property type="component" value="Unassembled WGS sequence"/>
</dbReference>
<feature type="compositionally biased region" description="Basic and acidic residues" evidence="1">
    <location>
        <begin position="1"/>
        <end position="15"/>
    </location>
</feature>
<accession>A0A846LYA1</accession>
<dbReference type="EMBL" id="JAAMPA010000001">
    <property type="protein sequence ID" value="NIH68399.1"/>
    <property type="molecule type" value="Genomic_DNA"/>
</dbReference>
<dbReference type="InterPro" id="IPR005183">
    <property type="entry name" value="DUF305_CopM-like"/>
</dbReference>
<dbReference type="InterPro" id="IPR012347">
    <property type="entry name" value="Ferritin-like"/>
</dbReference>
<sequence>MATEKDAQGTEKGTEENGGGMSHQTKMYLRFAAMILTAMVVMYWTMFASTWEWSHVQFSESRVLMALTMGGTMGLVMLAWMLNMYKDLKGNIAIVLASLLLLVGGIVLDRTQATVDDRNWMSAMIPHHSLAITRSERADIDDVRVCQLAVDIIVAQEKEIAEMEWLIEDIEENGEAETAAEAQARPVPEFDGSALRDCADLTEQSSAQP</sequence>
<feature type="transmembrane region" description="Helical" evidence="2">
    <location>
        <begin position="63"/>
        <end position="82"/>
    </location>
</feature>
<dbReference type="AlphaFoldDB" id="A0A846LYA1"/>
<evidence type="ECO:0000313" key="5">
    <source>
        <dbReference type="EMBL" id="NIH68399.1"/>
    </source>
</evidence>
<comment type="caution">
    <text evidence="5">The sequence shown here is derived from an EMBL/GenBank/DDBJ whole genome shotgun (WGS) entry which is preliminary data.</text>
</comment>
<reference evidence="4" key="4">
    <citation type="submission" date="2024-05" db="EMBL/GenBank/DDBJ databases">
        <authorList>
            <person name="Sun Q."/>
            <person name="Zhou Y."/>
        </authorList>
    </citation>
    <scope>NUCLEOTIDE SEQUENCE</scope>
    <source>
        <strain evidence="4">CGMCC 4.5581</strain>
    </source>
</reference>
<keyword evidence="2" id="KW-1133">Transmembrane helix</keyword>
<evidence type="ECO:0000313" key="7">
    <source>
        <dbReference type="Proteomes" id="UP000648663"/>
    </source>
</evidence>
<feature type="transmembrane region" description="Helical" evidence="2">
    <location>
        <begin position="88"/>
        <end position="108"/>
    </location>
</feature>
<organism evidence="5 6">
    <name type="scientific">Modestobacter marinus</name>
    <dbReference type="NCBI Taxonomy" id="477641"/>
    <lineage>
        <taxon>Bacteria</taxon>
        <taxon>Bacillati</taxon>
        <taxon>Actinomycetota</taxon>
        <taxon>Actinomycetes</taxon>
        <taxon>Geodermatophilales</taxon>
        <taxon>Geodermatophilaceae</taxon>
        <taxon>Modestobacter</taxon>
    </lineage>
</organism>
<dbReference type="Gene3D" id="1.20.1260.10">
    <property type="match status" value="1"/>
</dbReference>
<evidence type="ECO:0000256" key="1">
    <source>
        <dbReference type="SAM" id="MobiDB-lite"/>
    </source>
</evidence>
<evidence type="ECO:0000313" key="4">
    <source>
        <dbReference type="EMBL" id="GGL56908.1"/>
    </source>
</evidence>
<dbReference type="RefSeq" id="WP_166755621.1">
    <property type="nucleotide sequence ID" value="NZ_BAABJU010000023.1"/>
</dbReference>
<dbReference type="Pfam" id="PF03713">
    <property type="entry name" value="DUF305"/>
    <property type="match status" value="1"/>
</dbReference>
<feature type="domain" description="DUF305" evidence="3">
    <location>
        <begin position="117"/>
        <end position="164"/>
    </location>
</feature>
<protein>
    <recommendedName>
        <fullName evidence="3">DUF305 domain-containing protein</fullName>
    </recommendedName>
</protein>
<keyword evidence="2" id="KW-0472">Membrane</keyword>
<gene>
    <name evidence="5" type="ORF">FB380_002845</name>
    <name evidence="4" type="ORF">GCM10011589_11180</name>
</gene>
<evidence type="ECO:0000256" key="2">
    <source>
        <dbReference type="SAM" id="Phobius"/>
    </source>
</evidence>
<keyword evidence="7" id="KW-1185">Reference proteome</keyword>
<keyword evidence="2" id="KW-0812">Transmembrane</keyword>